<dbReference type="AlphaFoldDB" id="A0AA38FE64"/>
<organism evidence="2 3">
    <name type="scientific">Taxus chinensis</name>
    <name type="common">Chinese yew</name>
    <name type="synonym">Taxus wallichiana var. chinensis</name>
    <dbReference type="NCBI Taxonomy" id="29808"/>
    <lineage>
        <taxon>Eukaryota</taxon>
        <taxon>Viridiplantae</taxon>
        <taxon>Streptophyta</taxon>
        <taxon>Embryophyta</taxon>
        <taxon>Tracheophyta</taxon>
        <taxon>Spermatophyta</taxon>
        <taxon>Pinopsida</taxon>
        <taxon>Pinidae</taxon>
        <taxon>Conifers II</taxon>
        <taxon>Cupressales</taxon>
        <taxon>Taxaceae</taxon>
        <taxon>Taxus</taxon>
    </lineage>
</organism>
<evidence type="ECO:0000313" key="3">
    <source>
        <dbReference type="Proteomes" id="UP000824469"/>
    </source>
</evidence>
<name>A0AA38FE64_TAXCH</name>
<feature type="non-terminal residue" evidence="2">
    <location>
        <position position="1"/>
    </location>
</feature>
<accession>A0AA38FE64</accession>
<feature type="region of interest" description="Disordered" evidence="1">
    <location>
        <begin position="21"/>
        <end position="41"/>
    </location>
</feature>
<protein>
    <submittedName>
        <fullName evidence="2">Uncharacterized protein</fullName>
    </submittedName>
</protein>
<sequence>DKWCAEPAGIEVAHDNGCRQAVQKKMGPSGHRSTRRGAKMPIQLRQKKWCAQGTVEEASRQSCQAGRKNGANPAEPGDTEVAHDSPKLTVGKACAKNAHRN</sequence>
<feature type="region of interest" description="Disordered" evidence="1">
    <location>
        <begin position="58"/>
        <end position="101"/>
    </location>
</feature>
<reference evidence="2 3" key="1">
    <citation type="journal article" date="2021" name="Nat. Plants">
        <title>The Taxus genome provides insights into paclitaxel biosynthesis.</title>
        <authorList>
            <person name="Xiong X."/>
            <person name="Gou J."/>
            <person name="Liao Q."/>
            <person name="Li Y."/>
            <person name="Zhou Q."/>
            <person name="Bi G."/>
            <person name="Li C."/>
            <person name="Du R."/>
            <person name="Wang X."/>
            <person name="Sun T."/>
            <person name="Guo L."/>
            <person name="Liang H."/>
            <person name="Lu P."/>
            <person name="Wu Y."/>
            <person name="Zhang Z."/>
            <person name="Ro D.K."/>
            <person name="Shang Y."/>
            <person name="Huang S."/>
            <person name="Yan J."/>
        </authorList>
    </citation>
    <scope>NUCLEOTIDE SEQUENCE [LARGE SCALE GENOMIC DNA]</scope>
    <source>
        <strain evidence="2">Ta-2019</strain>
    </source>
</reference>
<evidence type="ECO:0000313" key="2">
    <source>
        <dbReference type="EMBL" id="KAH9298452.1"/>
    </source>
</evidence>
<comment type="caution">
    <text evidence="2">The sequence shown here is derived from an EMBL/GenBank/DDBJ whole genome shotgun (WGS) entry which is preliminary data.</text>
</comment>
<gene>
    <name evidence="2" type="ORF">KI387_030134</name>
</gene>
<feature type="non-terminal residue" evidence="2">
    <location>
        <position position="101"/>
    </location>
</feature>
<evidence type="ECO:0000256" key="1">
    <source>
        <dbReference type="SAM" id="MobiDB-lite"/>
    </source>
</evidence>
<dbReference type="EMBL" id="JAHRHJ020000010">
    <property type="protein sequence ID" value="KAH9298452.1"/>
    <property type="molecule type" value="Genomic_DNA"/>
</dbReference>
<proteinExistence type="predicted"/>
<keyword evidence="3" id="KW-1185">Reference proteome</keyword>
<dbReference type="Proteomes" id="UP000824469">
    <property type="component" value="Unassembled WGS sequence"/>
</dbReference>